<accession>A0AAN8EGM8</accession>
<dbReference type="EMBL" id="JAKLMC020000027">
    <property type="protein sequence ID" value="KAK5950352.1"/>
    <property type="molecule type" value="Genomic_DNA"/>
</dbReference>
<evidence type="ECO:0000313" key="2">
    <source>
        <dbReference type="Proteomes" id="UP001316803"/>
    </source>
</evidence>
<reference evidence="1 2" key="1">
    <citation type="submission" date="2022-12" db="EMBL/GenBank/DDBJ databases">
        <title>Genomic features and morphological characterization of a novel Knufia sp. strain isolated from spacecraft assembly facility.</title>
        <authorList>
            <person name="Teixeira M."/>
            <person name="Chander A.M."/>
            <person name="Stajich J.E."/>
            <person name="Venkateswaran K."/>
        </authorList>
    </citation>
    <scope>NUCLEOTIDE SEQUENCE [LARGE SCALE GENOMIC DNA]</scope>
    <source>
        <strain evidence="1 2">FJI-L2-BK-P2</strain>
    </source>
</reference>
<comment type="caution">
    <text evidence="1">The sequence shown here is derived from an EMBL/GenBank/DDBJ whole genome shotgun (WGS) entry which is preliminary data.</text>
</comment>
<gene>
    <name evidence="1" type="ORF">OHC33_008571</name>
</gene>
<evidence type="ECO:0000313" key="1">
    <source>
        <dbReference type="EMBL" id="KAK5950352.1"/>
    </source>
</evidence>
<dbReference type="Proteomes" id="UP001316803">
    <property type="component" value="Unassembled WGS sequence"/>
</dbReference>
<keyword evidence="2" id="KW-1185">Reference proteome</keyword>
<organism evidence="1 2">
    <name type="scientific">Knufia fluminis</name>
    <dbReference type="NCBI Taxonomy" id="191047"/>
    <lineage>
        <taxon>Eukaryota</taxon>
        <taxon>Fungi</taxon>
        <taxon>Dikarya</taxon>
        <taxon>Ascomycota</taxon>
        <taxon>Pezizomycotina</taxon>
        <taxon>Eurotiomycetes</taxon>
        <taxon>Chaetothyriomycetidae</taxon>
        <taxon>Chaetothyriales</taxon>
        <taxon>Trichomeriaceae</taxon>
        <taxon>Knufia</taxon>
    </lineage>
</organism>
<proteinExistence type="predicted"/>
<protein>
    <submittedName>
        <fullName evidence="1">Uncharacterized protein</fullName>
    </submittedName>
</protein>
<dbReference type="AlphaFoldDB" id="A0AAN8EGM8"/>
<name>A0AAN8EGM8_9EURO</name>
<sequence>MCIETTYLAMCGHYTHPPVYDFCHVAIDRAISRSKSVRFYLWRWSGRDLDKIDRSSQRTQPCNRVRVKRKKNSPYWRNRLCDVYRDELRKQNRWIKEHYGRAENPERRRRRRER</sequence>